<dbReference type="AlphaFoldDB" id="A0A9D4H749"/>
<gene>
    <name evidence="2" type="ORF">DPMN_130117</name>
</gene>
<evidence type="ECO:0000256" key="1">
    <source>
        <dbReference type="SAM" id="MobiDB-lite"/>
    </source>
</evidence>
<reference evidence="2" key="1">
    <citation type="journal article" date="2019" name="bioRxiv">
        <title>The Genome of the Zebra Mussel, Dreissena polymorpha: A Resource for Invasive Species Research.</title>
        <authorList>
            <person name="McCartney M.A."/>
            <person name="Auch B."/>
            <person name="Kono T."/>
            <person name="Mallez S."/>
            <person name="Zhang Y."/>
            <person name="Obille A."/>
            <person name="Becker A."/>
            <person name="Abrahante J.E."/>
            <person name="Garbe J."/>
            <person name="Badalamenti J.P."/>
            <person name="Herman A."/>
            <person name="Mangelson H."/>
            <person name="Liachko I."/>
            <person name="Sullivan S."/>
            <person name="Sone E.D."/>
            <person name="Koren S."/>
            <person name="Silverstein K.A.T."/>
            <person name="Beckman K.B."/>
            <person name="Gohl D.M."/>
        </authorList>
    </citation>
    <scope>NUCLEOTIDE SEQUENCE</scope>
    <source>
        <strain evidence="2">Duluth1</strain>
        <tissue evidence="2">Whole animal</tissue>
    </source>
</reference>
<organism evidence="2 3">
    <name type="scientific">Dreissena polymorpha</name>
    <name type="common">Zebra mussel</name>
    <name type="synonym">Mytilus polymorpha</name>
    <dbReference type="NCBI Taxonomy" id="45954"/>
    <lineage>
        <taxon>Eukaryota</taxon>
        <taxon>Metazoa</taxon>
        <taxon>Spiralia</taxon>
        <taxon>Lophotrochozoa</taxon>
        <taxon>Mollusca</taxon>
        <taxon>Bivalvia</taxon>
        <taxon>Autobranchia</taxon>
        <taxon>Heteroconchia</taxon>
        <taxon>Euheterodonta</taxon>
        <taxon>Imparidentia</taxon>
        <taxon>Neoheterodontei</taxon>
        <taxon>Myida</taxon>
        <taxon>Dreissenoidea</taxon>
        <taxon>Dreissenidae</taxon>
        <taxon>Dreissena</taxon>
    </lineage>
</organism>
<comment type="caution">
    <text evidence="2">The sequence shown here is derived from an EMBL/GenBank/DDBJ whole genome shotgun (WGS) entry which is preliminary data.</text>
</comment>
<keyword evidence="3" id="KW-1185">Reference proteome</keyword>
<accession>A0A9D4H749</accession>
<reference evidence="2" key="2">
    <citation type="submission" date="2020-11" db="EMBL/GenBank/DDBJ databases">
        <authorList>
            <person name="McCartney M.A."/>
            <person name="Auch B."/>
            <person name="Kono T."/>
            <person name="Mallez S."/>
            <person name="Becker A."/>
            <person name="Gohl D.M."/>
            <person name="Silverstein K.A.T."/>
            <person name="Koren S."/>
            <person name="Bechman K.B."/>
            <person name="Herman A."/>
            <person name="Abrahante J.E."/>
            <person name="Garbe J."/>
        </authorList>
    </citation>
    <scope>NUCLEOTIDE SEQUENCE</scope>
    <source>
        <strain evidence="2">Duluth1</strain>
        <tissue evidence="2">Whole animal</tissue>
    </source>
</reference>
<sequence>MGLRRSIPRYRRGPPLSAKCHRVRKLCGQSGTRNRDTSLTGRVFSRPSRETNVTKFRP</sequence>
<protein>
    <submittedName>
        <fullName evidence="2">Uncharacterized protein</fullName>
    </submittedName>
</protein>
<proteinExistence type="predicted"/>
<feature type="region of interest" description="Disordered" evidence="1">
    <location>
        <begin position="21"/>
        <end position="58"/>
    </location>
</feature>
<evidence type="ECO:0000313" key="2">
    <source>
        <dbReference type="EMBL" id="KAH3828164.1"/>
    </source>
</evidence>
<feature type="compositionally biased region" description="Polar residues" evidence="1">
    <location>
        <begin position="29"/>
        <end position="40"/>
    </location>
</feature>
<dbReference type="EMBL" id="JAIWYP010000005">
    <property type="protein sequence ID" value="KAH3828164.1"/>
    <property type="molecule type" value="Genomic_DNA"/>
</dbReference>
<evidence type="ECO:0000313" key="3">
    <source>
        <dbReference type="Proteomes" id="UP000828390"/>
    </source>
</evidence>
<name>A0A9D4H749_DREPO</name>
<dbReference type="Proteomes" id="UP000828390">
    <property type="component" value="Unassembled WGS sequence"/>
</dbReference>